<name>A0A9D3PMT9_MEGAT</name>
<dbReference type="Proteomes" id="UP001046870">
    <property type="component" value="Chromosome 17"/>
</dbReference>
<feature type="chain" id="PRO_5038952916" evidence="2">
    <location>
        <begin position="23"/>
        <end position="331"/>
    </location>
</feature>
<evidence type="ECO:0000313" key="3">
    <source>
        <dbReference type="EMBL" id="KAG7461582.1"/>
    </source>
</evidence>
<feature type="transmembrane region" description="Helical" evidence="1">
    <location>
        <begin position="305"/>
        <end position="325"/>
    </location>
</feature>
<reference evidence="3" key="1">
    <citation type="submission" date="2021-01" db="EMBL/GenBank/DDBJ databases">
        <authorList>
            <person name="Zahm M."/>
            <person name="Roques C."/>
            <person name="Cabau C."/>
            <person name="Klopp C."/>
            <person name="Donnadieu C."/>
            <person name="Jouanno E."/>
            <person name="Lampietro C."/>
            <person name="Louis A."/>
            <person name="Herpin A."/>
            <person name="Echchiki A."/>
            <person name="Berthelot C."/>
            <person name="Parey E."/>
            <person name="Roest-Crollius H."/>
            <person name="Braasch I."/>
            <person name="Postlethwait J."/>
            <person name="Bobe J."/>
            <person name="Montfort J."/>
            <person name="Bouchez O."/>
            <person name="Begum T."/>
            <person name="Mejri S."/>
            <person name="Adams A."/>
            <person name="Chen W.-J."/>
            <person name="Guiguen Y."/>
        </authorList>
    </citation>
    <scope>NUCLEOTIDE SEQUENCE</scope>
    <source>
        <strain evidence="3">YG-15Mar2019-1</strain>
        <tissue evidence="3">Brain</tissue>
    </source>
</reference>
<feature type="transmembrane region" description="Helical" evidence="1">
    <location>
        <begin position="178"/>
        <end position="199"/>
    </location>
</feature>
<dbReference type="SUPFAM" id="SSF48726">
    <property type="entry name" value="Immunoglobulin"/>
    <property type="match status" value="1"/>
</dbReference>
<dbReference type="Gene3D" id="2.60.40.10">
    <property type="entry name" value="Immunoglobulins"/>
    <property type="match status" value="1"/>
</dbReference>
<dbReference type="InterPro" id="IPR036179">
    <property type="entry name" value="Ig-like_dom_sf"/>
</dbReference>
<dbReference type="EMBL" id="JAFDVH010000017">
    <property type="protein sequence ID" value="KAG7461582.1"/>
    <property type="molecule type" value="Genomic_DNA"/>
</dbReference>
<feature type="signal peptide" evidence="2">
    <location>
        <begin position="1"/>
        <end position="22"/>
    </location>
</feature>
<comment type="caution">
    <text evidence="3">The sequence shown here is derived from an EMBL/GenBank/DDBJ whole genome shotgun (WGS) entry which is preliminary data.</text>
</comment>
<keyword evidence="4" id="KW-1185">Reference proteome</keyword>
<dbReference type="InterPro" id="IPR013783">
    <property type="entry name" value="Ig-like_fold"/>
</dbReference>
<evidence type="ECO:0000313" key="4">
    <source>
        <dbReference type="Proteomes" id="UP001046870"/>
    </source>
</evidence>
<feature type="transmembrane region" description="Helical" evidence="1">
    <location>
        <begin position="205"/>
        <end position="224"/>
    </location>
</feature>
<evidence type="ECO:0000256" key="2">
    <source>
        <dbReference type="SAM" id="SignalP"/>
    </source>
</evidence>
<feature type="transmembrane region" description="Helical" evidence="1">
    <location>
        <begin position="281"/>
        <end position="299"/>
    </location>
</feature>
<sequence>MPSTKLLLLVVSCALIKGEVIATIMYGTIGGSHEFSGLVCENPSYVEWTYKRDASRPMPVANYHRLPTDTEPEIYDHFKDRITFHRHNWSFALHRLTSSDGGTYTVKCDTITQESFNLNVTEALPEQGNEPSAPFISGFSWKNAVAALLGIAAVLNVPSAPCHLAVHCGHANTGLLRYLDFSDIVSPLSVIMGLSIWIHKDPSGLLPYLALTLVASLLSLLINLKFIQRGDRRRDLDAQLEERGAAKCPEEVERSSLAGSERLTALCDTVIGSPGIHILRVIHYLSVVCAISLFCYWERFFLPILLGILGVVTVAVLPCVICICLKKNPAR</sequence>
<keyword evidence="1" id="KW-1133">Transmembrane helix</keyword>
<keyword evidence="1" id="KW-0472">Membrane</keyword>
<keyword evidence="2" id="KW-0732">Signal</keyword>
<gene>
    <name evidence="3" type="ORF">MATL_G00192610</name>
</gene>
<proteinExistence type="predicted"/>
<dbReference type="AlphaFoldDB" id="A0A9D3PMT9"/>
<evidence type="ECO:0000256" key="1">
    <source>
        <dbReference type="SAM" id="Phobius"/>
    </source>
</evidence>
<protein>
    <submittedName>
        <fullName evidence="3">Uncharacterized protein</fullName>
    </submittedName>
</protein>
<organism evidence="3 4">
    <name type="scientific">Megalops atlanticus</name>
    <name type="common">Tarpon</name>
    <name type="synonym">Clupea gigantea</name>
    <dbReference type="NCBI Taxonomy" id="7932"/>
    <lineage>
        <taxon>Eukaryota</taxon>
        <taxon>Metazoa</taxon>
        <taxon>Chordata</taxon>
        <taxon>Craniata</taxon>
        <taxon>Vertebrata</taxon>
        <taxon>Euteleostomi</taxon>
        <taxon>Actinopterygii</taxon>
        <taxon>Neopterygii</taxon>
        <taxon>Teleostei</taxon>
        <taxon>Elopiformes</taxon>
        <taxon>Megalopidae</taxon>
        <taxon>Megalops</taxon>
    </lineage>
</organism>
<accession>A0A9D3PMT9</accession>
<feature type="transmembrane region" description="Helical" evidence="1">
    <location>
        <begin position="144"/>
        <end position="166"/>
    </location>
</feature>
<keyword evidence="1" id="KW-0812">Transmembrane</keyword>